<dbReference type="PANTHER" id="PTHR37816">
    <property type="entry name" value="YALI0E33011P"/>
    <property type="match status" value="1"/>
</dbReference>
<dbReference type="GO" id="GO:0016301">
    <property type="term" value="F:kinase activity"/>
    <property type="evidence" value="ECO:0007669"/>
    <property type="project" value="UniProtKB-KW"/>
</dbReference>
<dbReference type="AlphaFoldDB" id="A0A9W4H201"/>
<evidence type="ECO:0000313" key="1">
    <source>
        <dbReference type="EMBL" id="CAG7644034.1"/>
    </source>
</evidence>
<accession>A0A9W4H201</accession>
<keyword evidence="2" id="KW-1185">Reference proteome</keyword>
<proteinExistence type="predicted"/>
<dbReference type="Gene3D" id="3.40.50.300">
    <property type="entry name" value="P-loop containing nucleotide triphosphate hydrolases"/>
    <property type="match status" value="1"/>
</dbReference>
<dbReference type="SUPFAM" id="SSF52540">
    <property type="entry name" value="P-loop containing nucleoside triphosphate hydrolases"/>
    <property type="match status" value="1"/>
</dbReference>
<dbReference type="RefSeq" id="WP_205048575.1">
    <property type="nucleotide sequence ID" value="NZ_CAJVAX010000017.1"/>
</dbReference>
<gene>
    <name evidence="1" type="ORF">SBRY_30958</name>
</gene>
<reference evidence="1" key="1">
    <citation type="submission" date="2021-06" db="EMBL/GenBank/DDBJ databases">
        <authorList>
            <person name="Arsene-Ploetze F."/>
        </authorList>
    </citation>
    <scope>NUCLEOTIDE SEQUENCE</scope>
    <source>
        <strain evidence="1">SBRY1</strain>
    </source>
</reference>
<protein>
    <submittedName>
        <fullName evidence="1">Adenylate kinase</fullName>
    </submittedName>
</protein>
<sequence length="195" mass="21595">MTEPVRRILVVGTTGSGKTTVAGELARLGGLPHTELDTLRYERDWREVATTDFCEQVAAIAATNAWIIDGNYAAVRQLTWSRAQLVVWLDYPLPVIFRRLLRRTLRRLATRSNAEARNPERLGRLFGRRSILLWALRSHAPLRQEYELAAAARTGDLPRIARHRSAAETDRWLRGLAADLAGAPPPGGGIGPADG</sequence>
<evidence type="ECO:0000313" key="2">
    <source>
        <dbReference type="Proteomes" id="UP001153328"/>
    </source>
</evidence>
<dbReference type="PANTHER" id="PTHR37816:SF1">
    <property type="entry name" value="TOXIN"/>
    <property type="match status" value="1"/>
</dbReference>
<keyword evidence="1" id="KW-0418">Kinase</keyword>
<dbReference type="Proteomes" id="UP001153328">
    <property type="component" value="Unassembled WGS sequence"/>
</dbReference>
<name>A0A9W4H201_9ACTN</name>
<keyword evidence="1" id="KW-0808">Transferase</keyword>
<dbReference type="EMBL" id="CAJVAX010000017">
    <property type="protein sequence ID" value="CAG7644034.1"/>
    <property type="molecule type" value="Genomic_DNA"/>
</dbReference>
<comment type="caution">
    <text evidence="1">The sequence shown here is derived from an EMBL/GenBank/DDBJ whole genome shotgun (WGS) entry which is preliminary data.</text>
</comment>
<organism evidence="1 2">
    <name type="scientific">Actinacidiphila bryophytorum</name>
    <dbReference type="NCBI Taxonomy" id="1436133"/>
    <lineage>
        <taxon>Bacteria</taxon>
        <taxon>Bacillati</taxon>
        <taxon>Actinomycetota</taxon>
        <taxon>Actinomycetes</taxon>
        <taxon>Kitasatosporales</taxon>
        <taxon>Streptomycetaceae</taxon>
        <taxon>Actinacidiphila</taxon>
    </lineage>
</organism>
<dbReference type="InterPro" id="IPR052922">
    <property type="entry name" value="Cytidylate_Kinase-2"/>
</dbReference>
<dbReference type="Pfam" id="PF13238">
    <property type="entry name" value="AAA_18"/>
    <property type="match status" value="1"/>
</dbReference>
<dbReference type="InterPro" id="IPR027417">
    <property type="entry name" value="P-loop_NTPase"/>
</dbReference>